<dbReference type="InterPro" id="IPR020053">
    <property type="entry name" value="Ribosome-bd_factorA_CS"/>
</dbReference>
<evidence type="ECO:0000313" key="3">
    <source>
        <dbReference type="Proteomes" id="UP000789595"/>
    </source>
</evidence>
<dbReference type="InterPro" id="IPR000238">
    <property type="entry name" value="RbfA"/>
</dbReference>
<reference evidence="2" key="1">
    <citation type="submission" date="2021-11" db="EMBL/GenBank/DDBJ databases">
        <authorList>
            <consortium name="Genoscope - CEA"/>
            <person name="William W."/>
        </authorList>
    </citation>
    <scope>NUCLEOTIDE SEQUENCE</scope>
</reference>
<dbReference type="InterPro" id="IPR023799">
    <property type="entry name" value="RbfA_dom_sf"/>
</dbReference>
<protein>
    <recommendedName>
        <fullName evidence="4">Ribosome-binding factor A</fullName>
    </recommendedName>
</protein>
<dbReference type="Gene3D" id="3.30.300.20">
    <property type="match status" value="1"/>
</dbReference>
<dbReference type="EMBL" id="CAKKNE010000005">
    <property type="protein sequence ID" value="CAH0376532.1"/>
    <property type="molecule type" value="Genomic_DNA"/>
</dbReference>
<name>A0A8J2SXG4_9STRA</name>
<feature type="region of interest" description="Disordered" evidence="1">
    <location>
        <begin position="24"/>
        <end position="55"/>
    </location>
</feature>
<dbReference type="Pfam" id="PF02033">
    <property type="entry name" value="RBFA"/>
    <property type="match status" value="1"/>
</dbReference>
<evidence type="ECO:0008006" key="4">
    <source>
        <dbReference type="Google" id="ProtNLM"/>
    </source>
</evidence>
<evidence type="ECO:0000256" key="1">
    <source>
        <dbReference type="SAM" id="MobiDB-lite"/>
    </source>
</evidence>
<evidence type="ECO:0000313" key="2">
    <source>
        <dbReference type="EMBL" id="CAH0376532.1"/>
    </source>
</evidence>
<accession>A0A8J2SXG4</accession>
<dbReference type="GO" id="GO:0006364">
    <property type="term" value="P:rRNA processing"/>
    <property type="evidence" value="ECO:0007669"/>
    <property type="project" value="InterPro"/>
</dbReference>
<proteinExistence type="predicted"/>
<keyword evidence="3" id="KW-1185">Reference proteome</keyword>
<feature type="compositionally biased region" description="Basic and acidic residues" evidence="1">
    <location>
        <begin position="28"/>
        <end position="51"/>
    </location>
</feature>
<dbReference type="PROSITE" id="PS01319">
    <property type="entry name" value="RBFA"/>
    <property type="match status" value="1"/>
</dbReference>
<dbReference type="InterPro" id="IPR015946">
    <property type="entry name" value="KH_dom-like_a/b"/>
</dbReference>
<dbReference type="SUPFAM" id="SSF89919">
    <property type="entry name" value="Ribosome-binding factor A, RbfA"/>
    <property type="match status" value="1"/>
</dbReference>
<organism evidence="2 3">
    <name type="scientific">Pelagomonas calceolata</name>
    <dbReference type="NCBI Taxonomy" id="35677"/>
    <lineage>
        <taxon>Eukaryota</taxon>
        <taxon>Sar</taxon>
        <taxon>Stramenopiles</taxon>
        <taxon>Ochrophyta</taxon>
        <taxon>Pelagophyceae</taxon>
        <taxon>Pelagomonadales</taxon>
        <taxon>Pelagomonadaceae</taxon>
        <taxon>Pelagomonas</taxon>
    </lineage>
</organism>
<sequence>MHRLLRRPLSTPSFTEAAARLVRGATKANREARGATKQNRDATPKRPEATHKRAASIVQRKAEARVEHALAAAVAERRRRDAWRPPLTEVEVSAVRLSPDFREATVTWRLAESLRPPRSRFFADAAPPLQNPDRLEAAEAALARVAGGLRAEVARRARLRFAPALVFRHDARRSAEGFAPEHLAGLVVGEGLGPR</sequence>
<comment type="caution">
    <text evidence="2">The sequence shown here is derived from an EMBL/GenBank/DDBJ whole genome shotgun (WGS) entry which is preliminary data.</text>
</comment>
<gene>
    <name evidence="2" type="ORF">PECAL_5P11280</name>
</gene>
<dbReference type="AlphaFoldDB" id="A0A8J2SXG4"/>
<dbReference type="Proteomes" id="UP000789595">
    <property type="component" value="Unassembled WGS sequence"/>
</dbReference>